<organism evidence="10 11">
    <name type="scientific">Microvirga lotononidis</name>
    <dbReference type="NCBI Taxonomy" id="864069"/>
    <lineage>
        <taxon>Bacteria</taxon>
        <taxon>Pseudomonadati</taxon>
        <taxon>Pseudomonadota</taxon>
        <taxon>Alphaproteobacteria</taxon>
        <taxon>Hyphomicrobiales</taxon>
        <taxon>Methylobacteriaceae</taxon>
        <taxon>Microvirga</taxon>
    </lineage>
</organism>
<evidence type="ECO:0000256" key="8">
    <source>
        <dbReference type="RuleBase" id="RU365088"/>
    </source>
</evidence>
<comment type="caution">
    <text evidence="8">Lacks conserved residue(s) required for the propagation of feature annotation.</text>
</comment>
<dbReference type="InterPro" id="IPR011701">
    <property type="entry name" value="MFS"/>
</dbReference>
<dbReference type="Proteomes" id="UP000003947">
    <property type="component" value="Unassembled WGS sequence"/>
</dbReference>
<feature type="transmembrane region" description="Helical" evidence="8">
    <location>
        <begin position="344"/>
        <end position="361"/>
    </location>
</feature>
<feature type="transmembrane region" description="Helical" evidence="8">
    <location>
        <begin position="133"/>
        <end position="155"/>
    </location>
</feature>
<keyword evidence="8" id="KW-0997">Cell inner membrane</keyword>
<evidence type="ECO:0000313" key="11">
    <source>
        <dbReference type="Proteomes" id="UP000003947"/>
    </source>
</evidence>
<keyword evidence="6 8" id="KW-1133">Transmembrane helix</keyword>
<dbReference type="Gene3D" id="1.20.1720.10">
    <property type="entry name" value="Multidrug resistance protein D"/>
    <property type="match status" value="1"/>
</dbReference>
<dbReference type="GO" id="GO:1990961">
    <property type="term" value="P:xenobiotic detoxification by transmembrane export across the plasma membrane"/>
    <property type="evidence" value="ECO:0007669"/>
    <property type="project" value="InterPro"/>
</dbReference>
<feature type="transmembrane region" description="Helical" evidence="8">
    <location>
        <begin position="215"/>
        <end position="237"/>
    </location>
</feature>
<comment type="similarity">
    <text evidence="2 8">Belongs to the major facilitator superfamily. Bcr/CmlA family.</text>
</comment>
<dbReference type="HOGENOM" id="CLU_001265_47_1_5"/>
<name>I4YZB8_9HYPH</name>
<dbReference type="STRING" id="864069.MicloDRAFT_00017820"/>
<evidence type="ECO:0000256" key="4">
    <source>
        <dbReference type="ARBA" id="ARBA00022475"/>
    </source>
</evidence>
<proteinExistence type="inferred from homology"/>
<accession>I4YZB8</accession>
<dbReference type="OrthoDB" id="9800416at2"/>
<evidence type="ECO:0000256" key="7">
    <source>
        <dbReference type="ARBA" id="ARBA00023136"/>
    </source>
</evidence>
<evidence type="ECO:0000313" key="10">
    <source>
        <dbReference type="EMBL" id="EIM29310.1"/>
    </source>
</evidence>
<dbReference type="InterPro" id="IPR004812">
    <property type="entry name" value="Efflux_drug-R_Bcr/CmlA"/>
</dbReference>
<dbReference type="AlphaFoldDB" id="I4YZB8"/>
<dbReference type="GO" id="GO:0005886">
    <property type="term" value="C:plasma membrane"/>
    <property type="evidence" value="ECO:0007669"/>
    <property type="project" value="UniProtKB-SubCell"/>
</dbReference>
<evidence type="ECO:0000256" key="3">
    <source>
        <dbReference type="ARBA" id="ARBA00022448"/>
    </source>
</evidence>
<dbReference type="CDD" id="cd17320">
    <property type="entry name" value="MFS_MdfA_MDR_like"/>
    <property type="match status" value="1"/>
</dbReference>
<dbReference type="GO" id="GO:0042910">
    <property type="term" value="F:xenobiotic transmembrane transporter activity"/>
    <property type="evidence" value="ECO:0007669"/>
    <property type="project" value="InterPro"/>
</dbReference>
<feature type="transmembrane region" description="Helical" evidence="8">
    <location>
        <begin position="367"/>
        <end position="388"/>
    </location>
</feature>
<keyword evidence="3 8" id="KW-0813">Transport</keyword>
<protein>
    <recommendedName>
        <fullName evidence="8">Bcr/CflA family efflux transporter</fullName>
    </recommendedName>
</protein>
<dbReference type="EMBL" id="JH660641">
    <property type="protein sequence ID" value="EIM29310.1"/>
    <property type="molecule type" value="Genomic_DNA"/>
</dbReference>
<evidence type="ECO:0000256" key="6">
    <source>
        <dbReference type="ARBA" id="ARBA00022989"/>
    </source>
</evidence>
<feature type="transmembrane region" description="Helical" evidence="8">
    <location>
        <begin position="161"/>
        <end position="181"/>
    </location>
</feature>
<reference evidence="10 11" key="1">
    <citation type="submission" date="2012-02" db="EMBL/GenBank/DDBJ databases">
        <title>Improved High-Quality Draft sequence of Microvirga sp. WSM3557.</title>
        <authorList>
            <consortium name="US DOE Joint Genome Institute"/>
            <person name="Lucas S."/>
            <person name="Han J."/>
            <person name="Lapidus A."/>
            <person name="Cheng J.-F."/>
            <person name="Goodwin L."/>
            <person name="Pitluck S."/>
            <person name="Peters L."/>
            <person name="Zhang X."/>
            <person name="Detter J.C."/>
            <person name="Han C."/>
            <person name="Tapia R."/>
            <person name="Land M."/>
            <person name="Hauser L."/>
            <person name="Kyrpides N."/>
            <person name="Ivanova N."/>
            <person name="Pagani I."/>
            <person name="Brau L."/>
            <person name="Yates R."/>
            <person name="O'Hara G."/>
            <person name="Rui T."/>
            <person name="Howieson J."/>
            <person name="Reeve W."/>
            <person name="Woyke T."/>
        </authorList>
    </citation>
    <scope>NUCLEOTIDE SEQUENCE [LARGE SCALE GENOMIC DNA]</scope>
    <source>
        <strain evidence="10 11">WSM3557</strain>
    </source>
</reference>
<dbReference type="NCBIfam" id="TIGR00710">
    <property type="entry name" value="efflux_Bcr_CflA"/>
    <property type="match status" value="1"/>
</dbReference>
<evidence type="ECO:0000256" key="5">
    <source>
        <dbReference type="ARBA" id="ARBA00022692"/>
    </source>
</evidence>
<keyword evidence="5 8" id="KW-0812">Transmembrane</keyword>
<gene>
    <name evidence="10" type="ORF">MicloDRAFT_00017820</name>
</gene>
<feature type="transmembrane region" description="Helical" evidence="8">
    <location>
        <begin position="75"/>
        <end position="94"/>
    </location>
</feature>
<evidence type="ECO:0000256" key="2">
    <source>
        <dbReference type="ARBA" id="ARBA00006236"/>
    </source>
</evidence>
<feature type="transmembrane region" description="Helical" evidence="8">
    <location>
        <begin position="47"/>
        <end position="63"/>
    </location>
</feature>
<dbReference type="FunFam" id="1.20.1720.10:FF:000005">
    <property type="entry name" value="Bcr/CflA family efflux transporter"/>
    <property type="match status" value="1"/>
</dbReference>
<feature type="transmembrane region" description="Helical" evidence="8">
    <location>
        <begin position="279"/>
        <end position="300"/>
    </location>
</feature>
<dbReference type="eggNOG" id="COG2814">
    <property type="taxonomic scope" value="Bacteria"/>
</dbReference>
<dbReference type="PANTHER" id="PTHR23502">
    <property type="entry name" value="MAJOR FACILITATOR SUPERFAMILY"/>
    <property type="match status" value="1"/>
</dbReference>
<comment type="subcellular location">
    <subcellularLocation>
        <location evidence="8">Cell inner membrane</location>
        <topology evidence="8">Multi-pass membrane protein</topology>
    </subcellularLocation>
    <subcellularLocation>
        <location evidence="1">Cell membrane</location>
        <topology evidence="1">Multi-pass membrane protein</topology>
    </subcellularLocation>
</comment>
<dbReference type="InterPro" id="IPR020846">
    <property type="entry name" value="MFS_dom"/>
</dbReference>
<keyword evidence="4" id="KW-1003">Cell membrane</keyword>
<dbReference type="PATRIC" id="fig|864069.3.peg.1965"/>
<dbReference type="SUPFAM" id="SSF103473">
    <property type="entry name" value="MFS general substrate transporter"/>
    <property type="match status" value="1"/>
</dbReference>
<keyword evidence="7 8" id="KW-0472">Membrane</keyword>
<feature type="transmembrane region" description="Helical" evidence="8">
    <location>
        <begin position="100"/>
        <end position="121"/>
    </location>
</feature>
<sequence length="399" mass="41709" precursor="true">MLKPDTLALTIVLALLTALGPLSTDMYLPSLPAIATGLEASTGQTQLTLSAFLLGFAAGQFFYGPVSDRIGRKPVLLFGLGLFTVASLICALSPNIETLIGARFLQALGASGPIVLGRAIVRDFYEGPRAGRELSRMGTIMGVVPAAAPVLGGVIERFSGWRVTFGVMILFGIALAATILWRMPESIRRKSDVPISFPSILRGFRLLLGHAGYRTYVGLSMLTYGGLFAFISGSSFVLQKIYRLDELSFAFSFTFVVVGFMTGTTLAQRLVGRYGLDGTIRIGVTCLALGGVTMLALVLAGVPSSLSISAPMALYGVGVGLTMPQSMASALMPFPDRAGAASSLLGICQMTFAAIVGILLGRNLDASAVPLPATIAMTGVLALALFLATGRARGDQPKG</sequence>
<dbReference type="PANTHER" id="PTHR23502:SF132">
    <property type="entry name" value="POLYAMINE TRANSPORTER 2-RELATED"/>
    <property type="match status" value="1"/>
</dbReference>
<dbReference type="RefSeq" id="WP_009490775.1">
    <property type="nucleotide sequence ID" value="NZ_CP141048.1"/>
</dbReference>
<dbReference type="PROSITE" id="PS50850">
    <property type="entry name" value="MFS"/>
    <property type="match status" value="1"/>
</dbReference>
<dbReference type="InterPro" id="IPR036259">
    <property type="entry name" value="MFS_trans_sf"/>
</dbReference>
<feature type="domain" description="Major facilitator superfamily (MFS) profile" evidence="9">
    <location>
        <begin position="9"/>
        <end position="391"/>
    </location>
</feature>
<dbReference type="Pfam" id="PF07690">
    <property type="entry name" value="MFS_1"/>
    <property type="match status" value="1"/>
</dbReference>
<evidence type="ECO:0000259" key="9">
    <source>
        <dbReference type="PROSITE" id="PS50850"/>
    </source>
</evidence>
<evidence type="ECO:0000256" key="1">
    <source>
        <dbReference type="ARBA" id="ARBA00004651"/>
    </source>
</evidence>
<feature type="transmembrane region" description="Helical" evidence="8">
    <location>
        <begin position="249"/>
        <end position="267"/>
    </location>
</feature>
<keyword evidence="11" id="KW-1185">Reference proteome</keyword>
<feature type="transmembrane region" description="Helical" evidence="8">
    <location>
        <begin position="312"/>
        <end position="332"/>
    </location>
</feature>